<gene>
    <name evidence="9" type="ORF">EDC14_1008100</name>
</gene>
<keyword evidence="3 5" id="KW-0133">Cell shape</keyword>
<evidence type="ECO:0000259" key="8">
    <source>
        <dbReference type="Pfam" id="PF04085"/>
    </source>
</evidence>
<comment type="similarity">
    <text evidence="1 5">Belongs to the MreC family.</text>
</comment>
<keyword evidence="10" id="KW-1185">Reference proteome</keyword>
<dbReference type="EMBL" id="SLUN01000008">
    <property type="protein sequence ID" value="TCL70953.1"/>
    <property type="molecule type" value="Genomic_DNA"/>
</dbReference>
<dbReference type="GO" id="GO:0005886">
    <property type="term" value="C:plasma membrane"/>
    <property type="evidence" value="ECO:0007669"/>
    <property type="project" value="TreeGrafter"/>
</dbReference>
<evidence type="ECO:0000313" key="9">
    <source>
        <dbReference type="EMBL" id="TCL70953.1"/>
    </source>
</evidence>
<keyword evidence="7" id="KW-0472">Membrane</keyword>
<dbReference type="Gene3D" id="2.40.10.340">
    <property type="entry name" value="Rod shape-determining protein MreC, domain 1"/>
    <property type="match status" value="1"/>
</dbReference>
<dbReference type="PANTHER" id="PTHR34138">
    <property type="entry name" value="CELL SHAPE-DETERMINING PROTEIN MREC"/>
    <property type="match status" value="1"/>
</dbReference>
<dbReference type="InterPro" id="IPR042177">
    <property type="entry name" value="Cell/Rod_1"/>
</dbReference>
<evidence type="ECO:0000256" key="6">
    <source>
        <dbReference type="SAM" id="Coils"/>
    </source>
</evidence>
<reference evidence="9 10" key="1">
    <citation type="submission" date="2019-03" db="EMBL/GenBank/DDBJ databases">
        <title>Genomic Encyclopedia of Type Strains, Phase IV (KMG-IV): sequencing the most valuable type-strain genomes for metagenomic binning, comparative biology and taxonomic classification.</title>
        <authorList>
            <person name="Goeker M."/>
        </authorList>
    </citation>
    <scope>NUCLEOTIDE SEQUENCE [LARGE SCALE GENOMIC DNA]</scope>
    <source>
        <strain evidence="9 10">LX-B</strain>
    </source>
</reference>
<dbReference type="NCBIfam" id="TIGR00219">
    <property type="entry name" value="mreC"/>
    <property type="match status" value="1"/>
</dbReference>
<dbReference type="AlphaFoldDB" id="A0A4R1RW86"/>
<evidence type="ECO:0000256" key="2">
    <source>
        <dbReference type="ARBA" id="ARBA00013855"/>
    </source>
</evidence>
<dbReference type="Pfam" id="PF04085">
    <property type="entry name" value="MreC"/>
    <property type="match status" value="1"/>
</dbReference>
<comment type="caution">
    <text evidence="9">The sequence shown here is derived from an EMBL/GenBank/DDBJ whole genome shotgun (WGS) entry which is preliminary data.</text>
</comment>
<keyword evidence="7" id="KW-1133">Transmembrane helix</keyword>
<comment type="function">
    <text evidence="5">Involved in formation and maintenance of cell shape.</text>
</comment>
<sequence length="291" mass="32137">MLHLFTDRRYLLVALIILIITWGMFVTSRERPREGKIEYFFNTAMAPLESVFNRIGGAIDDSWRTVNRLSRLKVDNDRLRAENSRLKARQAGLDKLRAENNRLREALKFQQSQPHELIGAEPISVNPSNWYHTIIINKGAADGIGKNMAVINPEGVVGRIGEVRSNTAEVILITDPREGNNVGGVVNRTQDLVIVTGGGFLQGECTVKPAVETYFSSLKKGDLVYTGETSEIFPRGIRIGRVIQVSRGANKLASKAVLKPAVHLGKLQMIFVIKTKRDLPVTPAPISGGGE</sequence>
<evidence type="ECO:0000313" key="10">
    <source>
        <dbReference type="Proteomes" id="UP000295008"/>
    </source>
</evidence>
<keyword evidence="6" id="KW-0175">Coiled coil</keyword>
<feature type="domain" description="Rod shape-determining protein MreC beta-barrel core" evidence="8">
    <location>
        <begin position="123"/>
        <end position="274"/>
    </location>
</feature>
<evidence type="ECO:0000256" key="7">
    <source>
        <dbReference type="SAM" id="Phobius"/>
    </source>
</evidence>
<evidence type="ECO:0000256" key="5">
    <source>
        <dbReference type="PIRNR" id="PIRNR038471"/>
    </source>
</evidence>
<feature type="transmembrane region" description="Helical" evidence="7">
    <location>
        <begin position="12"/>
        <end position="28"/>
    </location>
</feature>
<dbReference type="InterPro" id="IPR042175">
    <property type="entry name" value="Cell/Rod_MreC_2"/>
</dbReference>
<dbReference type="Gene3D" id="2.40.10.350">
    <property type="entry name" value="Rod shape-determining protein MreC, domain 2"/>
    <property type="match status" value="1"/>
</dbReference>
<evidence type="ECO:0000256" key="4">
    <source>
        <dbReference type="ARBA" id="ARBA00032089"/>
    </source>
</evidence>
<evidence type="ECO:0000256" key="1">
    <source>
        <dbReference type="ARBA" id="ARBA00009369"/>
    </source>
</evidence>
<feature type="coiled-coil region" evidence="6">
    <location>
        <begin position="69"/>
        <end position="113"/>
    </location>
</feature>
<dbReference type="Proteomes" id="UP000295008">
    <property type="component" value="Unassembled WGS sequence"/>
</dbReference>
<keyword evidence="7" id="KW-0812">Transmembrane</keyword>
<dbReference type="PIRSF" id="PIRSF038471">
    <property type="entry name" value="MreC"/>
    <property type="match status" value="1"/>
</dbReference>
<protein>
    <recommendedName>
        <fullName evidence="2 5">Cell shape-determining protein MreC</fullName>
    </recommendedName>
    <alternativeName>
        <fullName evidence="4 5">Cell shape protein MreC</fullName>
    </alternativeName>
</protein>
<dbReference type="InterPro" id="IPR055342">
    <property type="entry name" value="MreC_beta-barrel_core"/>
</dbReference>
<proteinExistence type="inferred from homology"/>
<accession>A0A4R1RW86</accession>
<organism evidence="9 10">
    <name type="scientific">Hydrogenispora ethanolica</name>
    <dbReference type="NCBI Taxonomy" id="1082276"/>
    <lineage>
        <taxon>Bacteria</taxon>
        <taxon>Bacillati</taxon>
        <taxon>Bacillota</taxon>
        <taxon>Hydrogenispora</taxon>
    </lineage>
</organism>
<dbReference type="PANTHER" id="PTHR34138:SF1">
    <property type="entry name" value="CELL SHAPE-DETERMINING PROTEIN MREC"/>
    <property type="match status" value="1"/>
</dbReference>
<dbReference type="GO" id="GO:0008360">
    <property type="term" value="P:regulation of cell shape"/>
    <property type="evidence" value="ECO:0007669"/>
    <property type="project" value="UniProtKB-KW"/>
</dbReference>
<name>A0A4R1RW86_HYDET</name>
<dbReference type="InterPro" id="IPR007221">
    <property type="entry name" value="MreC"/>
</dbReference>
<evidence type="ECO:0000256" key="3">
    <source>
        <dbReference type="ARBA" id="ARBA00022960"/>
    </source>
</evidence>